<proteinExistence type="predicted"/>
<evidence type="ECO:0000313" key="1">
    <source>
        <dbReference type="EMBL" id="KAF4738199.1"/>
    </source>
</evidence>
<protein>
    <submittedName>
        <fullName evidence="1">Uncharacterized protein</fullName>
    </submittedName>
</protein>
<dbReference type="Proteomes" id="UP000574390">
    <property type="component" value="Unassembled WGS sequence"/>
</dbReference>
<organism evidence="1 2">
    <name type="scientific">Perkinsus olseni</name>
    <name type="common">Perkinsus atlanticus</name>
    <dbReference type="NCBI Taxonomy" id="32597"/>
    <lineage>
        <taxon>Eukaryota</taxon>
        <taxon>Sar</taxon>
        <taxon>Alveolata</taxon>
        <taxon>Perkinsozoa</taxon>
        <taxon>Perkinsea</taxon>
        <taxon>Perkinsida</taxon>
        <taxon>Perkinsidae</taxon>
        <taxon>Perkinsus</taxon>
    </lineage>
</organism>
<sequence length="147" mass="15299">PAQQPSPEDLVNAMRTQAEATERLLMPMNGQGTLPGADGSGLVYRPLSMLAKDSTAEAVTGLPRGGGMWWLSDGMDNRRHTVLSGGALLTQLPEPSGPVAERLERNVMQLQLGRGAVGPQAGTVTSALGDLKDRGGAGVDEAIRNGK</sequence>
<reference evidence="1 2" key="1">
    <citation type="submission" date="2020-04" db="EMBL/GenBank/DDBJ databases">
        <title>Perkinsus olseni comparative genomics.</title>
        <authorList>
            <person name="Bogema D.R."/>
        </authorList>
    </citation>
    <scope>NUCLEOTIDE SEQUENCE [LARGE SCALE GENOMIC DNA]</scope>
    <source>
        <strain evidence="1">ATCC PRA-205</strain>
    </source>
</reference>
<gene>
    <name evidence="1" type="ORF">FOZ62_015750</name>
</gene>
<name>A0A7J6SZ08_PEROL</name>
<dbReference type="AlphaFoldDB" id="A0A7J6SZ08"/>
<dbReference type="EMBL" id="JABANM010011123">
    <property type="protein sequence ID" value="KAF4738199.1"/>
    <property type="molecule type" value="Genomic_DNA"/>
</dbReference>
<comment type="caution">
    <text evidence="1">The sequence shown here is derived from an EMBL/GenBank/DDBJ whole genome shotgun (WGS) entry which is preliminary data.</text>
</comment>
<feature type="non-terminal residue" evidence="1">
    <location>
        <position position="1"/>
    </location>
</feature>
<accession>A0A7J6SZ08</accession>
<feature type="non-terminal residue" evidence="1">
    <location>
        <position position="147"/>
    </location>
</feature>
<evidence type="ECO:0000313" key="2">
    <source>
        <dbReference type="Proteomes" id="UP000574390"/>
    </source>
</evidence>